<accession>A0AC61S8Q9</accession>
<evidence type="ECO:0000313" key="2">
    <source>
        <dbReference type="Proteomes" id="UP000305401"/>
    </source>
</evidence>
<reference evidence="1" key="1">
    <citation type="submission" date="2019-04" db="EMBL/GenBank/DDBJ databases">
        <title>Microbes associate with the intestines of laboratory mice.</title>
        <authorList>
            <person name="Navarre W."/>
            <person name="Wong E."/>
            <person name="Huang K.C."/>
            <person name="Tropini C."/>
            <person name="Ng K."/>
            <person name="Yu B."/>
        </authorList>
    </citation>
    <scope>NUCLEOTIDE SEQUENCE</scope>
    <source>
        <strain evidence="1">NM86_A22</strain>
    </source>
</reference>
<organism evidence="1 2">
    <name type="scientific">Muribaculum caecicola</name>
    <dbReference type="NCBI Taxonomy" id="3038144"/>
    <lineage>
        <taxon>Bacteria</taxon>
        <taxon>Pseudomonadati</taxon>
        <taxon>Bacteroidota</taxon>
        <taxon>Bacteroidia</taxon>
        <taxon>Bacteroidales</taxon>
        <taxon>Muribaculaceae</taxon>
        <taxon>Muribaculum</taxon>
    </lineage>
</organism>
<proteinExistence type="predicted"/>
<keyword evidence="2" id="KW-1185">Reference proteome</keyword>
<name>A0AC61S8Q9_9BACT</name>
<sequence length="405" mass="43307">MEDKVFVTGAGIISALGVGSEATLQSLLSGGSGIGRITHLETEHDEFPVGEVALSNAEMSRMLNVGYPIDSLRTVLMGIIAAKEAVASSKLLPRELRTAAFISGTTVGGMDKTERHFKTVFDSNTETEDSYELKYNDCGYSTELIADSVGKFSLVTTTSTACSSAANAIILGANLIKSGIVDIAIAGGSEALTKFHLNGFNTLMILDKDNCRPFDRDRTGINLGEGAAYIVLESEKSAKARGAEVLGILSGYANTCDAFHQTASSENGEGAYLAMRKAMDMARLSPRDIDYINAHGTGTPNNDETELAAMQRIWDYELPKFSSTKAFTGHTTSASGSIEAVICLLALRHGFLPQNLGWKNPIKDDAIPVLEKCNTENVENIINNSFGFGGNDSTLIFSKFHKDNG</sequence>
<dbReference type="EMBL" id="SSTG01000005">
    <property type="protein sequence ID" value="THG55069.1"/>
    <property type="molecule type" value="Genomic_DNA"/>
</dbReference>
<protein>
    <submittedName>
        <fullName evidence="1">Beta-ketoacyl-[acyl-carrier-protein] synthase family protein</fullName>
    </submittedName>
</protein>
<evidence type="ECO:0000313" key="1">
    <source>
        <dbReference type="EMBL" id="THG55069.1"/>
    </source>
</evidence>
<comment type="caution">
    <text evidence="1">The sequence shown here is derived from an EMBL/GenBank/DDBJ whole genome shotgun (WGS) entry which is preliminary data.</text>
</comment>
<gene>
    <name evidence="1" type="ORF">E5990_01005</name>
</gene>
<dbReference type="Proteomes" id="UP000305401">
    <property type="component" value="Unassembled WGS sequence"/>
</dbReference>